<dbReference type="InterPro" id="IPR008969">
    <property type="entry name" value="CarboxyPept-like_regulatory"/>
</dbReference>
<feature type="chain" id="PRO_5047416447" evidence="1">
    <location>
        <begin position="22"/>
        <end position="133"/>
    </location>
</feature>
<evidence type="ECO:0000256" key="1">
    <source>
        <dbReference type="SAM" id="SignalP"/>
    </source>
</evidence>
<feature type="signal peptide" evidence="1">
    <location>
        <begin position="1"/>
        <end position="21"/>
    </location>
</feature>
<keyword evidence="3" id="KW-1185">Reference proteome</keyword>
<organism evidence="2 3">
    <name type="scientific">Capnocytophaga gingivalis</name>
    <dbReference type="NCBI Taxonomy" id="1017"/>
    <lineage>
        <taxon>Bacteria</taxon>
        <taxon>Pseudomonadati</taxon>
        <taxon>Bacteroidota</taxon>
        <taxon>Flavobacteriia</taxon>
        <taxon>Flavobacteriales</taxon>
        <taxon>Flavobacteriaceae</taxon>
        <taxon>Capnocytophaga</taxon>
    </lineage>
</organism>
<protein>
    <submittedName>
        <fullName evidence="2">Carboxypeptidase-like regulatory domain-containing protein</fullName>
    </submittedName>
</protein>
<dbReference type="Gene3D" id="2.60.40.1120">
    <property type="entry name" value="Carboxypeptidase-like, regulatory domain"/>
    <property type="match status" value="1"/>
</dbReference>
<evidence type="ECO:0000313" key="3">
    <source>
        <dbReference type="Proteomes" id="UP001311730"/>
    </source>
</evidence>
<dbReference type="RefSeq" id="WP_323982559.1">
    <property type="nucleotide sequence ID" value="NZ_JAYKBW010000002.1"/>
</dbReference>
<dbReference type="Pfam" id="PF13620">
    <property type="entry name" value="CarboxypepD_reg"/>
    <property type="match status" value="1"/>
</dbReference>
<evidence type="ECO:0000313" key="2">
    <source>
        <dbReference type="EMBL" id="MEB3074094.1"/>
    </source>
</evidence>
<dbReference type="SUPFAM" id="SSF49464">
    <property type="entry name" value="Carboxypeptidase regulatory domain-like"/>
    <property type="match status" value="1"/>
</dbReference>
<name>A0ABU5Z626_9FLAO</name>
<dbReference type="Proteomes" id="UP001311730">
    <property type="component" value="Unassembled WGS sequence"/>
</dbReference>
<keyword evidence="1" id="KW-0732">Signal</keyword>
<comment type="caution">
    <text evidence="2">The sequence shown here is derived from an EMBL/GenBank/DDBJ whole genome shotgun (WGS) entry which is preliminary data.</text>
</comment>
<dbReference type="EMBL" id="JAYKBW010000002">
    <property type="protein sequence ID" value="MEB3074094.1"/>
    <property type="molecule type" value="Genomic_DNA"/>
</dbReference>
<accession>A0ABU5Z626</accession>
<sequence>MKISSIGYIIALFLYSLASHAASIFPKEISFPLPKTIQQYTYRVSGTVIDKKTHVIIPEAVISLKNLTTGQENTYTCDQYGTYTVILDVRNSYLLQASAKGYIASEQAAFKQNSTDPEQIPLKMQDFMLSKEK</sequence>
<reference evidence="2 3" key="1">
    <citation type="submission" date="2023-12" db="EMBL/GenBank/DDBJ databases">
        <title>Genomic sequences of Capnocytophaga and Parvimonas strains.</title>
        <authorList>
            <person name="Watt R.M."/>
            <person name="Wang M."/>
            <person name="Yang T."/>
            <person name="Tong W.M."/>
        </authorList>
    </citation>
    <scope>NUCLEOTIDE SEQUENCE [LARGE SCALE GENOMIC DNA]</scope>
    <source>
        <strain evidence="2 3">CCUG 13096</strain>
    </source>
</reference>
<gene>
    <name evidence="2" type="ORF">VJJ08_02120</name>
</gene>
<proteinExistence type="predicted"/>